<sequence>MWEKSYICSMERGKTLDTRPLLRIALSLIAGILVGDGLWLHVSLWLWLALAAICLGMALTLFRVHRTAQGALILCTTLLVGATLADWQNRQLHVVCPPHPVSYEAVVVGEPQVRGKILRCELMITQLPIGRMLDHPLHIQASLLRDTFTNRWRSLHVGSGIRAASQLEPLRPYSATQNRRPHFDVVRWLHVHGIVAQTFVLPSNWHASPPNLRPLPWLQRIRLHLLLLRQRLLQRYRMLGLNHQSYAVVAAMTLGDKSQLNRNTQSAYAVAGASHVLALSGLHLGIIYTLLTLLLGRFRHRAVAQGAVLTAIWTYAALVGLPPSVVRSASMLTIYALCLLLGRQRASVNTLAFAAIILLIANPLCLWDMGFQLSFLAVLSILIYYRPLYRLLHLQNPFAQWIWGLTCISIAAQLGTAPLVMYYFGRFSCYFLPANFLVVPAATAILYGAVFMLLATPIPPLQQYIATALGHVADWLNASLTALSTLPGSSIEGIVIGRLQLFIIYMILCSFTVIVRYAWKVRHQSRLEAFYK</sequence>
<dbReference type="InterPro" id="IPR004477">
    <property type="entry name" value="ComEC_N"/>
</dbReference>
<reference evidence="10 11" key="1">
    <citation type="submission" date="2011-04" db="EMBL/GenBank/DDBJ databases">
        <authorList>
            <person name="Muzny D."/>
            <person name="Qin X."/>
            <person name="Deng J."/>
            <person name="Jiang H."/>
            <person name="Liu Y."/>
            <person name="Qu J."/>
            <person name="Song X.-Z."/>
            <person name="Zhang L."/>
            <person name="Thornton R."/>
            <person name="Coyle M."/>
            <person name="Francisco L."/>
            <person name="Jackson L."/>
            <person name="Javaid M."/>
            <person name="Korchina V."/>
            <person name="Kovar C."/>
            <person name="Mata R."/>
            <person name="Mathew T."/>
            <person name="Ngo R."/>
            <person name="Nguyen L."/>
            <person name="Nguyen N."/>
            <person name="Okwuonu G."/>
            <person name="Ongeri F."/>
            <person name="Pham C."/>
            <person name="Simmons D."/>
            <person name="Wilczek-Boney K."/>
            <person name="Hale W."/>
            <person name="Jakkamsetti A."/>
            <person name="Pham P."/>
            <person name="Ruth R."/>
            <person name="San Lucas F."/>
            <person name="Warren J."/>
            <person name="Zhang J."/>
            <person name="Zhao Z."/>
            <person name="Zhou C."/>
            <person name="Zhu D."/>
            <person name="Lee S."/>
            <person name="Bess C."/>
            <person name="Blankenburg K."/>
            <person name="Forbes L."/>
            <person name="Fu Q."/>
            <person name="Gubbala S."/>
            <person name="Hirani K."/>
            <person name="Jayaseelan J.C."/>
            <person name="Lara F."/>
            <person name="Munidasa M."/>
            <person name="Palculict T."/>
            <person name="Patil S."/>
            <person name="Pu L.-L."/>
            <person name="Saada N."/>
            <person name="Tang L."/>
            <person name="Weissenberger G."/>
            <person name="Zhu Y."/>
            <person name="Hemphill L."/>
            <person name="Shang Y."/>
            <person name="Youmans B."/>
            <person name="Ayvaz T."/>
            <person name="Ross M."/>
            <person name="Santibanez J."/>
            <person name="Aqrawi P."/>
            <person name="Gross S."/>
            <person name="Joshi V."/>
            <person name="Fowler G."/>
            <person name="Nazareth L."/>
            <person name="Reid J."/>
            <person name="Worley K."/>
            <person name="Petrosino J."/>
            <person name="Highlander S."/>
            <person name="Gibbs R."/>
        </authorList>
    </citation>
    <scope>NUCLEOTIDE SEQUENCE [LARGE SCALE GENOMIC DNA]</scope>
    <source>
        <strain evidence="10 11">DSM 3688</strain>
    </source>
</reference>
<feature type="domain" description="ComEC/Rec2-related protein" evidence="7">
    <location>
        <begin position="252"/>
        <end position="513"/>
    </location>
</feature>
<keyword evidence="3 6" id="KW-0812">Transmembrane</keyword>
<dbReference type="OrthoDB" id="9761531at2"/>
<comment type="subcellular location">
    <subcellularLocation>
        <location evidence="1">Cell membrane</location>
        <topology evidence="1">Multi-pass membrane protein</topology>
    </subcellularLocation>
</comment>
<evidence type="ECO:0000256" key="1">
    <source>
        <dbReference type="ARBA" id="ARBA00004651"/>
    </source>
</evidence>
<dbReference type="Proteomes" id="UP000007820">
    <property type="component" value="Unassembled WGS sequence"/>
</dbReference>
<dbReference type="AlphaFoldDB" id="F9D1Q2"/>
<keyword evidence="12" id="KW-1185">Reference proteome</keyword>
<feature type="transmembrane region" description="Helical" evidence="6">
    <location>
        <begin position="21"/>
        <end position="39"/>
    </location>
</feature>
<dbReference type="PANTHER" id="PTHR30619:SF1">
    <property type="entry name" value="RECOMBINATION PROTEIN 2"/>
    <property type="match status" value="1"/>
</dbReference>
<keyword evidence="4 6" id="KW-1133">Transmembrane helix</keyword>
<dbReference type="EMBL" id="CP003368">
    <property type="protein sequence ID" value="AGB28263.1"/>
    <property type="molecule type" value="Genomic_DNA"/>
</dbReference>
<name>F9D1Q2_PREDD</name>
<dbReference type="NCBIfam" id="TIGR00360">
    <property type="entry name" value="ComEC_N-term"/>
    <property type="match status" value="1"/>
</dbReference>
<dbReference type="InterPro" id="IPR025405">
    <property type="entry name" value="DUF4131"/>
</dbReference>
<dbReference type="Pfam" id="PF13567">
    <property type="entry name" value="DUF4131"/>
    <property type="match status" value="1"/>
</dbReference>
<dbReference type="Pfam" id="PF03772">
    <property type="entry name" value="Competence"/>
    <property type="match status" value="1"/>
</dbReference>
<dbReference type="EMBL" id="AFPW01000010">
    <property type="protein sequence ID" value="EGQ16094.1"/>
    <property type="molecule type" value="Genomic_DNA"/>
</dbReference>
<keyword evidence="5 6" id="KW-0472">Membrane</keyword>
<feature type="domain" description="DUF4131" evidence="8">
    <location>
        <begin position="41"/>
        <end position="201"/>
    </location>
</feature>
<dbReference type="KEGG" id="pdt:Prede_0921"/>
<feature type="transmembrane region" description="Helical" evidence="6">
    <location>
        <begin position="45"/>
        <end position="64"/>
    </location>
</feature>
<dbReference type="STRING" id="908937.Prede_0921"/>
<dbReference type="eggNOG" id="COG0658">
    <property type="taxonomic scope" value="Bacteria"/>
</dbReference>
<feature type="transmembrane region" description="Helical" evidence="6">
    <location>
        <begin position="302"/>
        <end position="318"/>
    </location>
</feature>
<protein>
    <submittedName>
        <fullName evidence="9">ComEC/Rec2-related protein</fullName>
    </submittedName>
    <submittedName>
        <fullName evidence="10">Competence protein</fullName>
    </submittedName>
</protein>
<evidence type="ECO:0000259" key="7">
    <source>
        <dbReference type="Pfam" id="PF03772"/>
    </source>
</evidence>
<dbReference type="GO" id="GO:0005886">
    <property type="term" value="C:plasma membrane"/>
    <property type="evidence" value="ECO:0007669"/>
    <property type="project" value="UniProtKB-SubCell"/>
</dbReference>
<evidence type="ECO:0000256" key="2">
    <source>
        <dbReference type="ARBA" id="ARBA00022475"/>
    </source>
</evidence>
<reference evidence="12" key="3">
    <citation type="submission" date="2012-02" db="EMBL/GenBank/DDBJ databases">
        <title>Complete sequence of chromosome 1 of Prevotella dentalis DSM 3688.</title>
        <authorList>
            <person name="Lucas S."/>
            <person name="Copeland A."/>
            <person name="Lapidus A."/>
            <person name="Glavina del Rio T."/>
            <person name="Dalin E."/>
            <person name="Tice H."/>
            <person name="Bruce D."/>
            <person name="Goodwin L."/>
            <person name="Pitluck S."/>
            <person name="Peters L."/>
            <person name="Mikhailova N."/>
            <person name="Chertkov O."/>
            <person name="Kyrpides N."/>
            <person name="Mavromatis K."/>
            <person name="Ivanova N."/>
            <person name="Brettin T."/>
            <person name="Detter J.C."/>
            <person name="Han C."/>
            <person name="Larimer F."/>
            <person name="Land M."/>
            <person name="Hauser L."/>
            <person name="Markowitz V."/>
            <person name="Cheng J.-F."/>
            <person name="Hugenholtz P."/>
            <person name="Woyke T."/>
            <person name="Wu D."/>
            <person name="Gronow S."/>
            <person name="Wellnitz S."/>
            <person name="Brambilla E."/>
            <person name="Klenk H.-P."/>
            <person name="Eisen J.A."/>
        </authorList>
    </citation>
    <scope>NUCLEOTIDE SEQUENCE [LARGE SCALE GENOMIC DNA]</scope>
    <source>
        <strain evidence="12">ATCC 49559 / DSM 3688 / JCM 13448 / NCTC 12043 / ES 2772</strain>
    </source>
</reference>
<evidence type="ECO:0000313" key="11">
    <source>
        <dbReference type="Proteomes" id="UP000007820"/>
    </source>
</evidence>
<feature type="transmembrane region" description="Helical" evidence="6">
    <location>
        <begin position="401"/>
        <end position="424"/>
    </location>
</feature>
<evidence type="ECO:0000256" key="3">
    <source>
        <dbReference type="ARBA" id="ARBA00022692"/>
    </source>
</evidence>
<feature type="transmembrane region" description="Helical" evidence="6">
    <location>
        <begin position="502"/>
        <end position="519"/>
    </location>
</feature>
<evidence type="ECO:0000256" key="5">
    <source>
        <dbReference type="ARBA" id="ARBA00023136"/>
    </source>
</evidence>
<keyword evidence="2" id="KW-1003">Cell membrane</keyword>
<dbReference type="Proteomes" id="UP000010862">
    <property type="component" value="Chromosome 1"/>
</dbReference>
<dbReference type="PATRIC" id="fig|908937.9.peg.962"/>
<dbReference type="InterPro" id="IPR052159">
    <property type="entry name" value="Competence_DNA_uptake"/>
</dbReference>
<gene>
    <name evidence="9" type="ordered locus">Prede_0921</name>
    <name evidence="10" type="ORF">HMPREF9136_0780</name>
</gene>
<evidence type="ECO:0000259" key="8">
    <source>
        <dbReference type="Pfam" id="PF13567"/>
    </source>
</evidence>
<accession>F9D1Q2</accession>
<reference evidence="9" key="2">
    <citation type="submission" date="2012-02" db="EMBL/GenBank/DDBJ databases">
        <title>Complete sequence of chromosome 1 of Prevotella dentalis DSM 3688.</title>
        <authorList>
            <consortium name="US DOE Joint Genome Institute (JGI-PGF)"/>
            <person name="Lucas S."/>
            <person name="Copeland A."/>
            <person name="Lapidus A."/>
            <person name="Glavina del Rio T."/>
            <person name="Dalin E."/>
            <person name="Tice H."/>
            <person name="Bruce D."/>
            <person name="Goodwin L."/>
            <person name="Pitluck S."/>
            <person name="Peters L."/>
            <person name="Mikhailova N."/>
            <person name="Chertkov O."/>
            <person name="Kyrpides N."/>
            <person name="Mavromatis K."/>
            <person name="Ivanova N."/>
            <person name="Brettin T."/>
            <person name="Detter J.C."/>
            <person name="Han C."/>
            <person name="Larimer F."/>
            <person name="Land M."/>
            <person name="Hauser L."/>
            <person name="Markowitz V."/>
            <person name="Cheng J.-F."/>
            <person name="Hugenholtz P."/>
            <person name="Woyke T."/>
            <person name="Wu D."/>
            <person name="Gronow S."/>
            <person name="Wellnitz S."/>
            <person name="Brambilla E."/>
            <person name="Klenk H.-P."/>
            <person name="Eisen J.A."/>
        </authorList>
    </citation>
    <scope>NUCLEOTIDE SEQUENCE [LARGE SCALE GENOMIC DNA]</scope>
    <source>
        <strain evidence="9">DSM 3688</strain>
    </source>
</reference>
<feature type="transmembrane region" description="Helical" evidence="6">
    <location>
        <begin position="267"/>
        <end position="295"/>
    </location>
</feature>
<feature type="transmembrane region" description="Helical" evidence="6">
    <location>
        <begin position="430"/>
        <end position="454"/>
    </location>
</feature>
<evidence type="ECO:0000256" key="4">
    <source>
        <dbReference type="ARBA" id="ARBA00022989"/>
    </source>
</evidence>
<evidence type="ECO:0000256" key="6">
    <source>
        <dbReference type="SAM" id="Phobius"/>
    </source>
</evidence>
<organism evidence="10 11">
    <name type="scientific">Prevotella dentalis (strain ATCC 49559 / DSM 3688 / JCM 13448 / NCTC 12043 / ES 2772)</name>
    <name type="common">Mitsuokella dentalis</name>
    <dbReference type="NCBI Taxonomy" id="908937"/>
    <lineage>
        <taxon>Bacteria</taxon>
        <taxon>Pseudomonadati</taxon>
        <taxon>Bacteroidota</taxon>
        <taxon>Bacteroidia</taxon>
        <taxon>Bacteroidales</taxon>
        <taxon>Prevotellaceae</taxon>
        <taxon>Prevotella</taxon>
    </lineage>
</organism>
<proteinExistence type="predicted"/>
<evidence type="ECO:0000313" key="12">
    <source>
        <dbReference type="Proteomes" id="UP000010862"/>
    </source>
</evidence>
<feature type="transmembrane region" description="Helical" evidence="6">
    <location>
        <begin position="348"/>
        <end position="364"/>
    </location>
</feature>
<dbReference type="PANTHER" id="PTHR30619">
    <property type="entry name" value="DNA INTERNALIZATION/COMPETENCE PROTEIN COMEC/REC2"/>
    <property type="match status" value="1"/>
</dbReference>
<dbReference type="HOGENOM" id="CLU_010363_5_1_10"/>
<evidence type="ECO:0000313" key="10">
    <source>
        <dbReference type="EMBL" id="EGQ16094.1"/>
    </source>
</evidence>
<evidence type="ECO:0000313" key="9">
    <source>
        <dbReference type="EMBL" id="AGB28263.1"/>
    </source>
</evidence>